<dbReference type="Gene3D" id="3.90.550.10">
    <property type="entry name" value="Spore Coat Polysaccharide Biosynthesis Protein SpsA, Chain A"/>
    <property type="match status" value="1"/>
</dbReference>
<dbReference type="Proteomes" id="UP000276568">
    <property type="component" value="Unassembled WGS sequence"/>
</dbReference>
<evidence type="ECO:0000256" key="2">
    <source>
        <dbReference type="ARBA" id="ARBA00022679"/>
    </source>
</evidence>
<dbReference type="RefSeq" id="WP_128520840.1">
    <property type="nucleotide sequence ID" value="NZ_RJQC01000003.1"/>
</dbReference>
<accession>A0A3N0HZM6</accession>
<dbReference type="SUPFAM" id="SSF53448">
    <property type="entry name" value="Nucleotide-diphospho-sugar transferases"/>
    <property type="match status" value="1"/>
</dbReference>
<dbReference type="Pfam" id="PF00535">
    <property type="entry name" value="Glycos_transf_2"/>
    <property type="match status" value="1"/>
</dbReference>
<feature type="domain" description="Glycosyltransferase 2-like" evidence="3">
    <location>
        <begin position="5"/>
        <end position="169"/>
    </location>
</feature>
<dbReference type="PANTHER" id="PTHR22916">
    <property type="entry name" value="GLYCOSYLTRANSFERASE"/>
    <property type="match status" value="1"/>
</dbReference>
<dbReference type="PANTHER" id="PTHR22916:SF51">
    <property type="entry name" value="GLYCOSYLTRANSFERASE EPSH-RELATED"/>
    <property type="match status" value="1"/>
</dbReference>
<name>A0A3N0HZM6_9FIRM</name>
<dbReference type="OrthoDB" id="9807674at2"/>
<evidence type="ECO:0000313" key="5">
    <source>
        <dbReference type="Proteomes" id="UP000276568"/>
    </source>
</evidence>
<comment type="caution">
    <text evidence="4">The sequence shown here is derived from an EMBL/GenBank/DDBJ whole genome shotgun (WGS) entry which is preliminary data.</text>
</comment>
<gene>
    <name evidence="4" type="ORF">EDX97_09120</name>
</gene>
<dbReference type="CDD" id="cd00761">
    <property type="entry name" value="Glyco_tranf_GTA_type"/>
    <property type="match status" value="1"/>
</dbReference>
<evidence type="ECO:0000256" key="1">
    <source>
        <dbReference type="ARBA" id="ARBA00022676"/>
    </source>
</evidence>
<protein>
    <submittedName>
        <fullName evidence="4">Glycosyltransferase family 2 protein</fullName>
    </submittedName>
</protein>
<keyword evidence="2 4" id="KW-0808">Transferase</keyword>
<dbReference type="EMBL" id="RJQC01000003">
    <property type="protein sequence ID" value="RNM29776.1"/>
    <property type="molecule type" value="Genomic_DNA"/>
</dbReference>
<keyword evidence="5" id="KW-1185">Reference proteome</keyword>
<reference evidence="4 5" key="1">
    <citation type="submission" date="2018-11" db="EMBL/GenBank/DDBJ databases">
        <title>Clostridium sp. nov., a member of the family Erysipelotrichaceae isolated from pig faeces.</title>
        <authorList>
            <person name="Chang Y.-H."/>
        </authorList>
    </citation>
    <scope>NUCLEOTIDE SEQUENCE [LARGE SCALE GENOMIC DNA]</scope>
    <source>
        <strain evidence="4 5">YH-panp20</strain>
    </source>
</reference>
<sequence>MSLVSIIVPIYNVETYIGKCLKSLVNQTYEDIEIVLIDDGSEDHSFDIAKEYVQKYHNVHLFSYSNAGVSMARNRGLQMAKGKYVMFMDSDDYLDKKAIEVMVHYMEANDCDLVTCGYVIDYPFGRFYRKGCKTGTMTSIEALDSLARGTGINNYPWAKLYKKELFDEIEFPVNTKRFEDAYTIFKTMIKAKRIGNVSKRYYHYMQHAGSLTNHMNIEMVYQMRDSVEYQDMYLKKAYPKETFHFDQQYFNADMMILYTMLRQKNHAKYMPATIDWEQIHPIYHMAYLIWRKYVLWRLGYSARTQEDFGH</sequence>
<evidence type="ECO:0000313" key="4">
    <source>
        <dbReference type="EMBL" id="RNM29776.1"/>
    </source>
</evidence>
<dbReference type="InterPro" id="IPR001173">
    <property type="entry name" value="Glyco_trans_2-like"/>
</dbReference>
<organism evidence="4 5">
    <name type="scientific">Absicoccus porci</name>
    <dbReference type="NCBI Taxonomy" id="2486576"/>
    <lineage>
        <taxon>Bacteria</taxon>
        <taxon>Bacillati</taxon>
        <taxon>Bacillota</taxon>
        <taxon>Erysipelotrichia</taxon>
        <taxon>Erysipelotrichales</taxon>
        <taxon>Erysipelotrichaceae</taxon>
        <taxon>Absicoccus</taxon>
    </lineage>
</organism>
<dbReference type="GO" id="GO:0016757">
    <property type="term" value="F:glycosyltransferase activity"/>
    <property type="evidence" value="ECO:0007669"/>
    <property type="project" value="UniProtKB-KW"/>
</dbReference>
<keyword evidence="1" id="KW-0328">Glycosyltransferase</keyword>
<evidence type="ECO:0000259" key="3">
    <source>
        <dbReference type="Pfam" id="PF00535"/>
    </source>
</evidence>
<dbReference type="InterPro" id="IPR029044">
    <property type="entry name" value="Nucleotide-diphossugar_trans"/>
</dbReference>
<proteinExistence type="predicted"/>
<dbReference type="AlphaFoldDB" id="A0A3N0HZM6"/>